<evidence type="ECO:0000256" key="6">
    <source>
        <dbReference type="ARBA" id="ARBA00022723"/>
    </source>
</evidence>
<dbReference type="FunCoup" id="R7TP17">
    <property type="interactions" value="1378"/>
</dbReference>
<evidence type="ECO:0000256" key="3">
    <source>
        <dbReference type="ARBA" id="ARBA00022679"/>
    </source>
</evidence>
<dbReference type="OrthoDB" id="258806at2759"/>
<dbReference type="InterPro" id="IPR022776">
    <property type="entry name" value="TRM13/UPF0224_CHHC_Znf_dom"/>
</dbReference>
<keyword evidence="5 12" id="KW-0819">tRNA processing</keyword>
<dbReference type="Pfam" id="PF11722">
    <property type="entry name" value="zf-TRM13_CCCH"/>
    <property type="match status" value="1"/>
</dbReference>
<comment type="catalytic activity">
    <reaction evidence="11 12">
        <text>adenosine(4) in tRNA(His) + S-adenosyl-L-methionine = 2'-O-methyladenosine(4) in tRNA(His) + S-adenosyl-L-homocysteine + H(+)</text>
        <dbReference type="Rhea" id="RHEA:43196"/>
        <dbReference type="Rhea" id="RHEA-COMP:10401"/>
        <dbReference type="Rhea" id="RHEA-COMP:10402"/>
        <dbReference type="ChEBI" id="CHEBI:15378"/>
        <dbReference type="ChEBI" id="CHEBI:57856"/>
        <dbReference type="ChEBI" id="CHEBI:59789"/>
        <dbReference type="ChEBI" id="CHEBI:74411"/>
        <dbReference type="ChEBI" id="CHEBI:74477"/>
        <dbReference type="EC" id="2.1.1.225"/>
    </reaction>
</comment>
<sequence length="472" mass="54152">MTDPSPQLHKRLKMDDAEGATLTDKETHHSAASANVYDGPKLKAAVEHEVPASHTTCQFFNKKKNRLCRIQKVKGQNFCSDHMEAAGVKDPRKERMPCPYDSKHTCYVHLLEKHKKHCNGRPELRPPYFSENLNCGDLEGANPDDFKITLKDVPIEELLELINKIKSVHEETIKELRSEVLFHPALKEEAEKPTNGLQAQKHIQQQASLVGHMEKQNLLKSNSIFIEFGAGKGGLSHWVQVASQNETNTKFYLVEKSGVRYQKDIYHKGDNQGPSFERLRINIGDLDLGKVEELHASPVGIVGIGKHLCGGATDLMLRCLVETYVKGSQERVSRLEGVVLAYCCHHRCDWKTYVGKSFMRKFDFSARDFHLMTRMTSWAVSRNQFDERKKEKGDKRRQKMDNVEEEKQTTLKYGGLTYEEREKIGYLCKQLIDEGRRFYLQEQNFNAEVIYYTEKERTLENMALIATAKKSS</sequence>
<dbReference type="GO" id="GO:0008270">
    <property type="term" value="F:zinc ion binding"/>
    <property type="evidence" value="ECO:0007669"/>
    <property type="project" value="UniProtKB-KW"/>
</dbReference>
<comment type="similarity">
    <text evidence="1 12">Belongs to the methyltransferase TRM13 family.</text>
</comment>
<dbReference type="GO" id="GO:0030488">
    <property type="term" value="P:tRNA methylation"/>
    <property type="evidence" value="ECO:0007669"/>
    <property type="project" value="InterPro"/>
</dbReference>
<protein>
    <recommendedName>
        <fullName evidence="12">tRNA:m(4)X modification enzyme TRM13</fullName>
        <ecNumber evidence="12">2.1.1.225</ecNumber>
    </recommendedName>
</protein>
<evidence type="ECO:0000256" key="5">
    <source>
        <dbReference type="ARBA" id="ARBA00022694"/>
    </source>
</evidence>
<dbReference type="Proteomes" id="UP000014760">
    <property type="component" value="Unassembled WGS sequence"/>
</dbReference>
<accession>R7TP17</accession>
<reference evidence="15" key="3">
    <citation type="submission" date="2015-06" db="UniProtKB">
        <authorList>
            <consortium name="EnsemblMetazoa"/>
        </authorList>
    </citation>
    <scope>IDENTIFICATION</scope>
</reference>
<dbReference type="InterPro" id="IPR021721">
    <property type="entry name" value="Znf_CCCH-type_TRM13"/>
</dbReference>
<dbReference type="InterPro" id="IPR007871">
    <property type="entry name" value="Methyltransferase_TRM13"/>
</dbReference>
<evidence type="ECO:0000256" key="11">
    <source>
        <dbReference type="ARBA" id="ARBA00049393"/>
    </source>
</evidence>
<dbReference type="EnsemblMetazoa" id="CapteT211974">
    <property type="protein sequence ID" value="CapteP211974"/>
    <property type="gene ID" value="CapteG211974"/>
</dbReference>
<dbReference type="GO" id="GO:0106050">
    <property type="term" value="F:tRNA 2'-O-methyltransferase activity"/>
    <property type="evidence" value="ECO:0007669"/>
    <property type="project" value="UniProtKB-UniRule"/>
</dbReference>
<name>R7TP17_CAPTE</name>
<evidence type="ECO:0000256" key="7">
    <source>
        <dbReference type="ARBA" id="ARBA00022771"/>
    </source>
</evidence>
<dbReference type="PROSITE" id="PS51800">
    <property type="entry name" value="ZF_CHHC_U11_48K"/>
    <property type="match status" value="1"/>
</dbReference>
<dbReference type="InterPro" id="IPR039044">
    <property type="entry name" value="Trm13"/>
</dbReference>
<keyword evidence="3 12" id="KW-0808">Transferase</keyword>
<keyword evidence="8 12" id="KW-0862">Zinc</keyword>
<evidence type="ECO:0000259" key="13">
    <source>
        <dbReference type="PROSITE" id="PS51800"/>
    </source>
</evidence>
<keyword evidence="6 12" id="KW-0479">Metal-binding</keyword>
<evidence type="ECO:0000313" key="14">
    <source>
        <dbReference type="EMBL" id="ELT93271.1"/>
    </source>
</evidence>
<gene>
    <name evidence="14" type="ORF">CAPTEDRAFT_211974</name>
</gene>
<evidence type="ECO:0000256" key="1">
    <source>
        <dbReference type="ARBA" id="ARBA00005265"/>
    </source>
</evidence>
<evidence type="ECO:0000256" key="10">
    <source>
        <dbReference type="ARBA" id="ARBA00048635"/>
    </source>
</evidence>
<comment type="catalytic activity">
    <reaction evidence="9 12">
        <text>cytidine(4) in tRNA(Pro) + S-adenosyl-L-methionine = 2'-O-methylcytidine(4) in tRNA(Pro) + S-adenosyl-L-homocysteine + H(+)</text>
        <dbReference type="Rhea" id="RHEA:32767"/>
        <dbReference type="Rhea" id="RHEA-COMP:10397"/>
        <dbReference type="Rhea" id="RHEA-COMP:10398"/>
        <dbReference type="ChEBI" id="CHEBI:15378"/>
        <dbReference type="ChEBI" id="CHEBI:57856"/>
        <dbReference type="ChEBI" id="CHEBI:59789"/>
        <dbReference type="ChEBI" id="CHEBI:74495"/>
        <dbReference type="ChEBI" id="CHEBI:82748"/>
        <dbReference type="EC" id="2.1.1.225"/>
    </reaction>
</comment>
<dbReference type="EMBL" id="AMQN01012861">
    <property type="status" value="NOT_ANNOTATED_CDS"/>
    <property type="molecule type" value="Genomic_DNA"/>
</dbReference>
<dbReference type="AlphaFoldDB" id="R7TP17"/>
<comment type="catalytic activity">
    <reaction evidence="10 12">
        <text>cytidine(4) in tRNA(Gly)(GCC) + S-adenosyl-L-methionine = 2'-O-methylcytidine(4) in tRNA(Gly)(GCC) + S-adenosyl-L-homocysteine + H(+)</text>
        <dbReference type="Rhea" id="RHEA:43192"/>
        <dbReference type="Rhea" id="RHEA-COMP:10399"/>
        <dbReference type="Rhea" id="RHEA-COMP:10400"/>
        <dbReference type="ChEBI" id="CHEBI:15378"/>
        <dbReference type="ChEBI" id="CHEBI:57856"/>
        <dbReference type="ChEBI" id="CHEBI:59789"/>
        <dbReference type="ChEBI" id="CHEBI:74495"/>
        <dbReference type="ChEBI" id="CHEBI:82748"/>
        <dbReference type="EC" id="2.1.1.225"/>
    </reaction>
</comment>
<evidence type="ECO:0000256" key="4">
    <source>
        <dbReference type="ARBA" id="ARBA00022691"/>
    </source>
</evidence>
<evidence type="ECO:0000313" key="15">
    <source>
        <dbReference type="EnsemblMetazoa" id="CapteP211974"/>
    </source>
</evidence>
<dbReference type="OMA" id="HRCSWRS"/>
<evidence type="ECO:0000256" key="12">
    <source>
        <dbReference type="RuleBase" id="RU367103"/>
    </source>
</evidence>
<keyword evidence="4 12" id="KW-0949">S-adenosyl-L-methionine</keyword>
<reference evidence="16" key="1">
    <citation type="submission" date="2012-12" db="EMBL/GenBank/DDBJ databases">
        <authorList>
            <person name="Hellsten U."/>
            <person name="Grimwood J."/>
            <person name="Chapman J.A."/>
            <person name="Shapiro H."/>
            <person name="Aerts A."/>
            <person name="Otillar R.P."/>
            <person name="Terry A.Y."/>
            <person name="Boore J.L."/>
            <person name="Simakov O."/>
            <person name="Marletaz F."/>
            <person name="Cho S.-J."/>
            <person name="Edsinger-Gonzales E."/>
            <person name="Havlak P."/>
            <person name="Kuo D.-H."/>
            <person name="Larsson T."/>
            <person name="Lv J."/>
            <person name="Arendt D."/>
            <person name="Savage R."/>
            <person name="Osoegawa K."/>
            <person name="de Jong P."/>
            <person name="Lindberg D.R."/>
            <person name="Seaver E.C."/>
            <person name="Weisblat D.A."/>
            <person name="Putnam N.H."/>
            <person name="Grigoriev I.V."/>
            <person name="Rokhsar D.S."/>
        </authorList>
    </citation>
    <scope>NUCLEOTIDE SEQUENCE</scope>
    <source>
        <strain evidence="16">I ESC-2004</strain>
    </source>
</reference>
<comment type="function">
    <text evidence="12">tRNA methylase which 2'-O-methylates cytidine(4) in tRNA(Pro) and tRNA(Gly)(GCC), and adenosine(4) in tRNA(His).</text>
</comment>
<dbReference type="EMBL" id="KB309805">
    <property type="protein sequence ID" value="ELT93271.1"/>
    <property type="molecule type" value="Genomic_DNA"/>
</dbReference>
<organism evidence="14">
    <name type="scientific">Capitella teleta</name>
    <name type="common">Polychaete worm</name>
    <dbReference type="NCBI Taxonomy" id="283909"/>
    <lineage>
        <taxon>Eukaryota</taxon>
        <taxon>Metazoa</taxon>
        <taxon>Spiralia</taxon>
        <taxon>Lophotrochozoa</taxon>
        <taxon>Annelida</taxon>
        <taxon>Polychaeta</taxon>
        <taxon>Sedentaria</taxon>
        <taxon>Scolecida</taxon>
        <taxon>Capitellidae</taxon>
        <taxon>Capitella</taxon>
    </lineage>
</organism>
<dbReference type="PANTHER" id="PTHR12998:SF0">
    <property type="entry name" value="TRNA:M(4)X MODIFICATION ENZYME TRM13 HOMOLOG"/>
    <property type="match status" value="1"/>
</dbReference>
<dbReference type="PANTHER" id="PTHR12998">
    <property type="entry name" value="TRNA:M(4)X MODIFICATION ENZYME TRM13 HOMOLOG"/>
    <property type="match status" value="1"/>
</dbReference>
<feature type="domain" description="CHHC U11-48K-type" evidence="13">
    <location>
        <begin position="95"/>
        <end position="122"/>
    </location>
</feature>
<dbReference type="EC" id="2.1.1.225" evidence="12"/>
<dbReference type="Pfam" id="PF05206">
    <property type="entry name" value="TRM13"/>
    <property type="match status" value="1"/>
</dbReference>
<evidence type="ECO:0000256" key="9">
    <source>
        <dbReference type="ARBA" id="ARBA00048165"/>
    </source>
</evidence>
<dbReference type="STRING" id="283909.R7TP17"/>
<evidence type="ECO:0000313" key="16">
    <source>
        <dbReference type="Proteomes" id="UP000014760"/>
    </source>
</evidence>
<reference evidence="14 16" key="2">
    <citation type="journal article" date="2013" name="Nature">
        <title>Insights into bilaterian evolution from three spiralian genomes.</title>
        <authorList>
            <person name="Simakov O."/>
            <person name="Marletaz F."/>
            <person name="Cho S.J."/>
            <person name="Edsinger-Gonzales E."/>
            <person name="Havlak P."/>
            <person name="Hellsten U."/>
            <person name="Kuo D.H."/>
            <person name="Larsson T."/>
            <person name="Lv J."/>
            <person name="Arendt D."/>
            <person name="Savage R."/>
            <person name="Osoegawa K."/>
            <person name="de Jong P."/>
            <person name="Grimwood J."/>
            <person name="Chapman J.A."/>
            <person name="Shapiro H."/>
            <person name="Aerts A."/>
            <person name="Otillar R.P."/>
            <person name="Terry A.Y."/>
            <person name="Boore J.L."/>
            <person name="Grigoriev I.V."/>
            <person name="Lindberg D.R."/>
            <person name="Seaver E.C."/>
            <person name="Weisblat D.A."/>
            <person name="Putnam N.H."/>
            <person name="Rokhsar D.S."/>
        </authorList>
    </citation>
    <scope>NUCLEOTIDE SEQUENCE</scope>
    <source>
        <strain evidence="14 16">I ESC-2004</strain>
    </source>
</reference>
<keyword evidence="2 12" id="KW-0489">Methyltransferase</keyword>
<dbReference type="Pfam" id="PF05253">
    <property type="entry name" value="zf-U11-48K"/>
    <property type="match status" value="1"/>
</dbReference>
<keyword evidence="16" id="KW-1185">Reference proteome</keyword>
<proteinExistence type="inferred from homology"/>
<dbReference type="HOGENOM" id="CLU_027610_1_0_1"/>
<evidence type="ECO:0000256" key="8">
    <source>
        <dbReference type="ARBA" id="ARBA00022833"/>
    </source>
</evidence>
<evidence type="ECO:0000256" key="2">
    <source>
        <dbReference type="ARBA" id="ARBA00022603"/>
    </source>
</evidence>
<keyword evidence="7 12" id="KW-0863">Zinc-finger</keyword>